<evidence type="ECO:0000313" key="5">
    <source>
        <dbReference type="EMBL" id="MBB1070517.1"/>
    </source>
</evidence>
<gene>
    <name evidence="5" type="ORF">H5S40_10200</name>
</gene>
<dbReference type="Pfam" id="PF20990">
    <property type="entry name" value="DUF2207_C"/>
    <property type="match status" value="1"/>
</dbReference>
<dbReference type="Pfam" id="PF09972">
    <property type="entry name" value="DUF2207"/>
    <property type="match status" value="1"/>
</dbReference>
<evidence type="ECO:0000256" key="2">
    <source>
        <dbReference type="SAM" id="Phobius"/>
    </source>
</evidence>
<evidence type="ECO:0000259" key="4">
    <source>
        <dbReference type="Pfam" id="PF20990"/>
    </source>
</evidence>
<protein>
    <submittedName>
        <fullName evidence="5">DUF2207 domain-containing protein</fullName>
    </submittedName>
</protein>
<sequence length="702" mass="79307">MQLTKNRPSMILIIILTVLFGISSLENAAASDKRDYQIKQNDIYVKINRDGSADVNQQVRYQFTGNYHGVFIVQDTKGLGKISQIQVAKDNFPISHLLKRPELYFTQAENVGQSDQILSLNDYLKYNDVFFQPNTDADGEKAQGDYRIVSSVSDKAKTQVITYHYHLSAVAKRYLDTGEVNWKIIGRSWERKLQQVRITIEMPAAQGKQSLWVHGAKYEHRVWDKHTATIRLTAADVDQYLEIHLLFPKQAIDKAPLHDSKQLAIAQKQEQKIAGVEQFFIERHPVNYLIVAIILMLPFGIYGLYWLIRNRQNLIKRDHISECLHRFDLPSLPPVQAASIYQSSLRENTGMIPLATELAALQLAGNIKVEGELIKWEKGTADDSKFVYFLTHNYGDENNQVSLKQVKNDENNTLYNHWLSAKDEWSSLGEKDNPAKASFDNFSCIYFLGVAFIAFLCSGLVTNGFSIGLLIRALTRVSEIMIIGFMLSVWQPFERIEQLLFKKYDFKISCCLYSYVLGLIVCLLLFAVDSFSHSGISIFGLSFKTISQPVIVGILICGLGLQALNMFVDYHYVSYSKKQYQDLVEVLQFKQMIHDIGRFNKKQLPDQTLWGEYYVYATAVGETSEFIKGLEKQFGIKLVEENLNHQLQGISANEWGIQHFANSIISNSEAKVVNNSESSFDSSSGGWGSSGGAGGDSGGGAF</sequence>
<keyword evidence="2" id="KW-1133">Transmembrane helix</keyword>
<evidence type="ECO:0000259" key="3">
    <source>
        <dbReference type="Pfam" id="PF09972"/>
    </source>
</evidence>
<name>A0A7W3TTB8_9LACO</name>
<keyword evidence="2" id="KW-0812">Transmembrane</keyword>
<feature type="transmembrane region" description="Helical" evidence="2">
    <location>
        <begin position="548"/>
        <end position="568"/>
    </location>
</feature>
<reference evidence="5 6" key="1">
    <citation type="submission" date="2020-07" db="EMBL/GenBank/DDBJ databases">
        <title>Description of Limosilactobacillus balticus sp. nov., Limosilactobacillus agrestis sp. nov., Limosilactobacillus albertensis sp. nov., Limosilactobacillus rudii sp. nov., Limosilactobacillus fastidiosus sp. nov., five novel Limosilactobacillus species isolated from the vertebrate gastrointestinal tract, and proposal of 6 subspecies of Limosilactobacillus reuteri adapted to the gastrointestinal tract of specific vertebrate hosts.</title>
        <authorList>
            <person name="Li F."/>
            <person name="Cheng C."/>
            <person name="Zheng J."/>
            <person name="Quevedo R.M."/>
            <person name="Li J."/>
            <person name="Roos S."/>
            <person name="Gaenzle M.G."/>
            <person name="Walter J."/>
        </authorList>
    </citation>
    <scope>NUCLEOTIDE SEQUENCE [LARGE SCALE GENOMIC DNA]</scope>
    <source>
        <strain evidence="5 6">RRLNB_1_1</strain>
    </source>
</reference>
<dbReference type="InterPro" id="IPR048389">
    <property type="entry name" value="YciQ-like_C"/>
</dbReference>
<keyword evidence="2" id="KW-0472">Membrane</keyword>
<feature type="domain" description="Predicted membrane protein YciQ-like C-terminal" evidence="4">
    <location>
        <begin position="325"/>
        <end position="628"/>
    </location>
</feature>
<comment type="caution">
    <text evidence="5">The sequence shown here is derived from an EMBL/GenBank/DDBJ whole genome shotgun (WGS) entry which is preliminary data.</text>
</comment>
<feature type="region of interest" description="Disordered" evidence="1">
    <location>
        <begin position="680"/>
        <end position="702"/>
    </location>
</feature>
<accession>A0A7W3TTB8</accession>
<keyword evidence="6" id="KW-1185">Reference proteome</keyword>
<dbReference type="EMBL" id="JACIVC010000069">
    <property type="protein sequence ID" value="MBB1070517.1"/>
    <property type="molecule type" value="Genomic_DNA"/>
</dbReference>
<dbReference type="Proteomes" id="UP000518316">
    <property type="component" value="Unassembled WGS sequence"/>
</dbReference>
<organism evidence="5 6">
    <name type="scientific">Limosilactobacillus albertensis</name>
    <dbReference type="NCBI Taxonomy" id="2759752"/>
    <lineage>
        <taxon>Bacteria</taxon>
        <taxon>Bacillati</taxon>
        <taxon>Bacillota</taxon>
        <taxon>Bacilli</taxon>
        <taxon>Lactobacillales</taxon>
        <taxon>Lactobacillaceae</taxon>
        <taxon>Limosilactobacillus</taxon>
    </lineage>
</organism>
<feature type="transmembrane region" description="Helical" evidence="2">
    <location>
        <begin position="288"/>
        <end position="308"/>
    </location>
</feature>
<feature type="compositionally biased region" description="Gly residues" evidence="1">
    <location>
        <begin position="685"/>
        <end position="702"/>
    </location>
</feature>
<feature type="transmembrane region" description="Helical" evidence="2">
    <location>
        <begin position="444"/>
        <end position="461"/>
    </location>
</feature>
<evidence type="ECO:0000313" key="6">
    <source>
        <dbReference type="Proteomes" id="UP000518316"/>
    </source>
</evidence>
<feature type="domain" description="DUF2207" evidence="3">
    <location>
        <begin position="38"/>
        <end position="247"/>
    </location>
</feature>
<proteinExistence type="predicted"/>
<dbReference type="InterPro" id="IPR018702">
    <property type="entry name" value="DUF2207"/>
</dbReference>
<dbReference type="AlphaFoldDB" id="A0A7W3TTB8"/>
<dbReference type="RefSeq" id="WP_182598940.1">
    <property type="nucleotide sequence ID" value="NZ_JACIVC010000069.1"/>
</dbReference>
<feature type="transmembrane region" description="Helical" evidence="2">
    <location>
        <begin position="510"/>
        <end position="528"/>
    </location>
</feature>
<evidence type="ECO:0000256" key="1">
    <source>
        <dbReference type="SAM" id="MobiDB-lite"/>
    </source>
</evidence>